<reference evidence="2" key="1">
    <citation type="journal article" date="2019" name="Int. J. Syst. Evol. Microbiol.">
        <title>The Global Catalogue of Microorganisms (GCM) 10K type strain sequencing project: providing services to taxonomists for standard genome sequencing and annotation.</title>
        <authorList>
            <consortium name="The Broad Institute Genomics Platform"/>
            <consortium name="The Broad Institute Genome Sequencing Center for Infectious Disease"/>
            <person name="Wu L."/>
            <person name="Ma J."/>
        </authorList>
    </citation>
    <scope>NUCLEOTIDE SEQUENCE [LARGE SCALE GENOMIC DNA]</scope>
    <source>
        <strain evidence="2">KACC 11904</strain>
    </source>
</reference>
<gene>
    <name evidence="1" type="ORF">ACFPOG_27080</name>
</gene>
<keyword evidence="2" id="KW-1185">Reference proteome</keyword>
<evidence type="ECO:0000313" key="1">
    <source>
        <dbReference type="EMBL" id="MFC5451871.1"/>
    </source>
</evidence>
<organism evidence="1 2">
    <name type="scientific">Paenibacillus aestuarii</name>
    <dbReference type="NCBI Taxonomy" id="516965"/>
    <lineage>
        <taxon>Bacteria</taxon>
        <taxon>Bacillati</taxon>
        <taxon>Bacillota</taxon>
        <taxon>Bacilli</taxon>
        <taxon>Bacillales</taxon>
        <taxon>Paenibacillaceae</taxon>
        <taxon>Paenibacillus</taxon>
    </lineage>
</organism>
<dbReference type="EMBL" id="JBHSMJ010000040">
    <property type="protein sequence ID" value="MFC5451871.1"/>
    <property type="molecule type" value="Genomic_DNA"/>
</dbReference>
<accession>A0ABW0KFV5</accession>
<name>A0ABW0KFV5_9BACL</name>
<comment type="caution">
    <text evidence="1">The sequence shown here is derived from an EMBL/GenBank/DDBJ whole genome shotgun (WGS) entry which is preliminary data.</text>
</comment>
<proteinExistence type="predicted"/>
<evidence type="ECO:0000313" key="2">
    <source>
        <dbReference type="Proteomes" id="UP001596044"/>
    </source>
</evidence>
<dbReference type="Proteomes" id="UP001596044">
    <property type="component" value="Unassembled WGS sequence"/>
</dbReference>
<dbReference type="RefSeq" id="WP_270879927.1">
    <property type="nucleotide sequence ID" value="NZ_JAQFVF010000027.1"/>
</dbReference>
<protein>
    <submittedName>
        <fullName evidence="1">Uncharacterized protein</fullName>
    </submittedName>
</protein>
<sequence>MNKTQFDQLFNKAFKDSWTQAYECVPLPSQKLLQESTKKMMAILDRTSCLPNNRSLIENPS</sequence>